<reference evidence="3 4" key="1">
    <citation type="submission" date="2018-06" db="EMBL/GenBank/DDBJ databases">
        <title>Complete Genome Sequence of Desulfobacter hydrogenophilus (DSM3380).</title>
        <authorList>
            <person name="Marietou A."/>
            <person name="Schreiber L."/>
            <person name="Marshall I."/>
            <person name="Jorgensen B."/>
        </authorList>
    </citation>
    <scope>NUCLEOTIDE SEQUENCE [LARGE SCALE GENOMIC DNA]</scope>
    <source>
        <strain evidence="3 4">DSM 3380</strain>
    </source>
</reference>
<feature type="transmembrane region" description="Helical" evidence="1">
    <location>
        <begin position="137"/>
        <end position="160"/>
    </location>
</feature>
<keyword evidence="1" id="KW-1133">Transmembrane helix</keyword>
<dbReference type="EMBL" id="CP036313">
    <property type="protein sequence ID" value="QBH13159.1"/>
    <property type="molecule type" value="Genomic_DNA"/>
</dbReference>
<evidence type="ECO:0000256" key="1">
    <source>
        <dbReference type="SAM" id="Phobius"/>
    </source>
</evidence>
<feature type="transmembrane region" description="Helical" evidence="1">
    <location>
        <begin position="111"/>
        <end position="131"/>
    </location>
</feature>
<dbReference type="InterPro" id="IPR036259">
    <property type="entry name" value="MFS_trans_sf"/>
</dbReference>
<evidence type="ECO:0000313" key="2">
    <source>
        <dbReference type="EMBL" id="QBH13159.1"/>
    </source>
</evidence>
<accession>A0A328FBP4</accession>
<keyword evidence="1" id="KW-0812">Transmembrane</keyword>
<dbReference type="Proteomes" id="UP000248798">
    <property type="component" value="Unassembled WGS sequence"/>
</dbReference>
<protein>
    <recommendedName>
        <fullName evidence="6">MFS transporter</fullName>
    </recommendedName>
</protein>
<evidence type="ECO:0008006" key="6">
    <source>
        <dbReference type="Google" id="ProtNLM"/>
    </source>
</evidence>
<dbReference type="AlphaFoldDB" id="A0A328FBP4"/>
<reference evidence="2 5" key="2">
    <citation type="submission" date="2019-02" db="EMBL/GenBank/DDBJ databases">
        <title>Complete genome sequence of Desulfobacter hydrogenophilus AcRS1.</title>
        <authorList>
            <person name="Marietou A."/>
            <person name="Lund M.B."/>
            <person name="Marshall I.P.G."/>
            <person name="Schreiber L."/>
            <person name="Jorgensen B."/>
        </authorList>
    </citation>
    <scope>NUCLEOTIDE SEQUENCE [LARGE SCALE GENOMIC DNA]</scope>
    <source>
        <strain evidence="2 5">AcRS1</strain>
    </source>
</reference>
<evidence type="ECO:0000313" key="3">
    <source>
        <dbReference type="EMBL" id="RAM00447.1"/>
    </source>
</evidence>
<feature type="transmembrane region" description="Helical" evidence="1">
    <location>
        <begin position="172"/>
        <end position="194"/>
    </location>
</feature>
<gene>
    <name evidence="3" type="ORF">DO021_18865</name>
    <name evidence="2" type="ORF">EYB58_09650</name>
</gene>
<feature type="transmembrane region" description="Helical" evidence="1">
    <location>
        <begin position="200"/>
        <end position="222"/>
    </location>
</feature>
<sequence length="316" mass="36755">MAFHFSIKKSTKAFIDDWYTNYYPNQDGERDAEAFVLDNKFSGHTPNQYRYKKAFEQGIESICNHFIASEEAINKDYNQIKSGLLPVKKEYFRLRQKLGDRDPEILMNKTGLAIFLASFFIMASIVDAYLFTPIFQIIFFKIASGCLLGFFGTAIGYFGGRFQRHYGVRHINMVYTGIVFILYSCVIFLILDSWDFASEAVILGLCNYILLLLVLILTHLAYDVEPDYPQLFQKYRKLSDEITQLRCQHIENLNLCNQVQHELKAAAEQMDITYIEHFNKKSREKGILKPQSFEIKQLVLKNLDEIIHCQESSTDF</sequence>
<proteinExistence type="predicted"/>
<dbReference type="EMBL" id="QLNI01000047">
    <property type="protein sequence ID" value="RAM00447.1"/>
    <property type="molecule type" value="Genomic_DNA"/>
</dbReference>
<name>A0A328FBP4_9BACT</name>
<dbReference type="RefSeq" id="WP_111959559.1">
    <property type="nucleotide sequence ID" value="NZ_CP036313.1"/>
</dbReference>
<dbReference type="Proteomes" id="UP000293902">
    <property type="component" value="Chromosome"/>
</dbReference>
<evidence type="ECO:0000313" key="5">
    <source>
        <dbReference type="Proteomes" id="UP000293902"/>
    </source>
</evidence>
<evidence type="ECO:0000313" key="4">
    <source>
        <dbReference type="Proteomes" id="UP000248798"/>
    </source>
</evidence>
<organism evidence="3 4">
    <name type="scientific">Desulfobacter hydrogenophilus</name>
    <dbReference type="NCBI Taxonomy" id="2291"/>
    <lineage>
        <taxon>Bacteria</taxon>
        <taxon>Pseudomonadati</taxon>
        <taxon>Thermodesulfobacteriota</taxon>
        <taxon>Desulfobacteria</taxon>
        <taxon>Desulfobacterales</taxon>
        <taxon>Desulfobacteraceae</taxon>
        <taxon>Desulfobacter</taxon>
    </lineage>
</organism>
<keyword evidence="5" id="KW-1185">Reference proteome</keyword>
<dbReference type="SUPFAM" id="SSF103473">
    <property type="entry name" value="MFS general substrate transporter"/>
    <property type="match status" value="1"/>
</dbReference>
<keyword evidence="1" id="KW-0472">Membrane</keyword>